<keyword evidence="3" id="KW-1185">Reference proteome</keyword>
<evidence type="ECO:0000313" key="2">
    <source>
        <dbReference type="EMBL" id="KAL3518929.1"/>
    </source>
</evidence>
<proteinExistence type="predicted"/>
<dbReference type="AlphaFoldDB" id="A0ABD2ZIJ2"/>
<organism evidence="2 3">
    <name type="scientific">Cinchona calisaya</name>
    <dbReference type="NCBI Taxonomy" id="153742"/>
    <lineage>
        <taxon>Eukaryota</taxon>
        <taxon>Viridiplantae</taxon>
        <taxon>Streptophyta</taxon>
        <taxon>Embryophyta</taxon>
        <taxon>Tracheophyta</taxon>
        <taxon>Spermatophyta</taxon>
        <taxon>Magnoliopsida</taxon>
        <taxon>eudicotyledons</taxon>
        <taxon>Gunneridae</taxon>
        <taxon>Pentapetalae</taxon>
        <taxon>asterids</taxon>
        <taxon>lamiids</taxon>
        <taxon>Gentianales</taxon>
        <taxon>Rubiaceae</taxon>
        <taxon>Cinchonoideae</taxon>
        <taxon>Cinchoneae</taxon>
        <taxon>Cinchona</taxon>
    </lineage>
</organism>
<dbReference type="EMBL" id="JBJUIK010000009">
    <property type="protein sequence ID" value="KAL3518929.1"/>
    <property type="molecule type" value="Genomic_DNA"/>
</dbReference>
<evidence type="ECO:0000313" key="3">
    <source>
        <dbReference type="Proteomes" id="UP001630127"/>
    </source>
</evidence>
<gene>
    <name evidence="2" type="ORF">ACH5RR_021518</name>
</gene>
<accession>A0ABD2ZIJ2</accession>
<reference evidence="2 3" key="1">
    <citation type="submission" date="2024-11" db="EMBL/GenBank/DDBJ databases">
        <title>A near-complete genome assembly of Cinchona calisaya.</title>
        <authorList>
            <person name="Lian D.C."/>
            <person name="Zhao X.W."/>
            <person name="Wei L."/>
        </authorList>
    </citation>
    <scope>NUCLEOTIDE SEQUENCE [LARGE SCALE GENOMIC DNA]</scope>
    <source>
        <tissue evidence="2">Nenye</tissue>
    </source>
</reference>
<feature type="region of interest" description="Disordered" evidence="1">
    <location>
        <begin position="71"/>
        <end position="93"/>
    </location>
</feature>
<comment type="caution">
    <text evidence="2">The sequence shown here is derived from an EMBL/GenBank/DDBJ whole genome shotgun (WGS) entry which is preliminary data.</text>
</comment>
<name>A0ABD2ZIJ2_9GENT</name>
<protein>
    <submittedName>
        <fullName evidence="2">Uncharacterized protein</fullName>
    </submittedName>
</protein>
<dbReference type="Proteomes" id="UP001630127">
    <property type="component" value="Unassembled WGS sequence"/>
</dbReference>
<feature type="compositionally biased region" description="Polar residues" evidence="1">
    <location>
        <begin position="84"/>
        <end position="93"/>
    </location>
</feature>
<sequence length="112" mass="12330">MMEDIPESSNSKDAQNLSTVQVPECLNASESQSIELSVILVEDSLSYEDIQIPIVIPVKDSSSCEEIQQPKASLQHDGEVPKEFNSSDMTKQQQNMESIVVDLGFDLPNSNS</sequence>
<evidence type="ECO:0000256" key="1">
    <source>
        <dbReference type="SAM" id="MobiDB-lite"/>
    </source>
</evidence>